<name>E1IHB1_9CHLR</name>
<dbReference type="GO" id="GO:0003735">
    <property type="term" value="F:structural constituent of ribosome"/>
    <property type="evidence" value="ECO:0007669"/>
    <property type="project" value="TreeGrafter"/>
</dbReference>
<dbReference type="GO" id="GO:0051536">
    <property type="term" value="F:iron-sulfur cluster binding"/>
    <property type="evidence" value="ECO:0007669"/>
    <property type="project" value="UniProtKB-KW"/>
</dbReference>
<keyword evidence="1" id="KW-0479">Metal-binding</keyword>
<gene>
    <name evidence="5" type="ORF">OSCT_2712</name>
</gene>
<evidence type="ECO:0000313" key="5">
    <source>
        <dbReference type="EMBL" id="EFO79586.1"/>
    </source>
</evidence>
<comment type="caution">
    <text evidence="5">The sequence shown here is derived from an EMBL/GenBank/DDBJ whole genome shotgun (WGS) entry which is preliminary data.</text>
</comment>
<dbReference type="AlphaFoldDB" id="E1IHB1"/>
<dbReference type="GO" id="GO:0008168">
    <property type="term" value="F:methyltransferase activity"/>
    <property type="evidence" value="ECO:0007669"/>
    <property type="project" value="InterPro"/>
</dbReference>
<dbReference type="InterPro" id="IPR029063">
    <property type="entry name" value="SAM-dependent_MTases_sf"/>
</dbReference>
<dbReference type="Pfam" id="PF09243">
    <property type="entry name" value="Rsm22"/>
    <property type="match status" value="1"/>
</dbReference>
<evidence type="ECO:0000256" key="4">
    <source>
        <dbReference type="ARBA" id="ARBA00023014"/>
    </source>
</evidence>
<proteinExistence type="predicted"/>
<evidence type="ECO:0000256" key="3">
    <source>
        <dbReference type="ARBA" id="ARBA00023004"/>
    </source>
</evidence>
<keyword evidence="2" id="KW-0809">Transit peptide</keyword>
<reference evidence="5 6" key="1">
    <citation type="journal article" date="2011" name="J. Bacteriol.">
        <title>Draft genome sequence of the anoxygenic filamentous phototrophic bacterium Oscillochloris trichoides subsp. DG-6.</title>
        <authorList>
            <person name="Kuznetsov B.B."/>
            <person name="Ivanovsky R.N."/>
            <person name="Keppen O.I."/>
            <person name="Sukhacheva M.V."/>
            <person name="Bumazhkin B.K."/>
            <person name="Patutina E.O."/>
            <person name="Beletsky A.V."/>
            <person name="Mardanov A.V."/>
            <person name="Baslerov R.V."/>
            <person name="Panteleeva A.N."/>
            <person name="Kolganova T.V."/>
            <person name="Ravin N.V."/>
            <person name="Skryabin K.G."/>
        </authorList>
    </citation>
    <scope>NUCLEOTIDE SEQUENCE [LARGE SCALE GENOMIC DNA]</scope>
    <source>
        <strain evidence="5 6">DG-6</strain>
    </source>
</reference>
<dbReference type="SUPFAM" id="SSF53335">
    <property type="entry name" value="S-adenosyl-L-methionine-dependent methyltransferases"/>
    <property type="match status" value="1"/>
</dbReference>
<evidence type="ECO:0000313" key="6">
    <source>
        <dbReference type="Proteomes" id="UP000054010"/>
    </source>
</evidence>
<dbReference type="GO" id="GO:0015935">
    <property type="term" value="C:small ribosomal subunit"/>
    <property type="evidence" value="ECO:0007669"/>
    <property type="project" value="TreeGrafter"/>
</dbReference>
<dbReference type="HOGENOM" id="CLU_072591_0_0_0"/>
<keyword evidence="4" id="KW-0411">Iron-sulfur</keyword>
<dbReference type="EMBL" id="ADVR01000112">
    <property type="protein sequence ID" value="EFO79586.1"/>
    <property type="molecule type" value="Genomic_DNA"/>
</dbReference>
<accession>E1IHB1</accession>
<dbReference type="PANTHER" id="PTHR13184">
    <property type="entry name" value="37S RIBOSOMAL PROTEIN S22"/>
    <property type="match status" value="1"/>
</dbReference>
<evidence type="ECO:0000256" key="2">
    <source>
        <dbReference type="ARBA" id="ARBA00022946"/>
    </source>
</evidence>
<sequence>MQLPPALHLAIQNSLQGIAQADLQAAAASLSQRYRTGHGAADGPPSGRYVAAPLAALAYAAYRMPATYAAVCAALSALAARFPDWQPRSLLDVGAGLGAALWATATTWEDLGHADMIEAAPAMLHLGRQLAARSPHPAISSAHWHAADLLGAWHSQPHDLVTATYVLGELPVSGRARLITQLWQQSSHALLLVEPGTPQGWAIIRAAREQLRAAGAYVVAPCPHQDGCPLAADDWCHFAQRVARTKLQRSVKGAALGYEDEKFAYIAVARRPGLPINARLLRHPQIRSGHIELRLCTPNGLRTTTITRSDREQWRVARGASWGDVIGE</sequence>
<dbReference type="GO" id="GO:0046872">
    <property type="term" value="F:metal ion binding"/>
    <property type="evidence" value="ECO:0007669"/>
    <property type="project" value="UniProtKB-KW"/>
</dbReference>
<dbReference type="GO" id="GO:0006412">
    <property type="term" value="P:translation"/>
    <property type="evidence" value="ECO:0007669"/>
    <property type="project" value="InterPro"/>
</dbReference>
<organism evidence="5 6">
    <name type="scientific">Oscillochloris trichoides DG-6</name>
    <dbReference type="NCBI Taxonomy" id="765420"/>
    <lineage>
        <taxon>Bacteria</taxon>
        <taxon>Bacillati</taxon>
        <taxon>Chloroflexota</taxon>
        <taxon>Chloroflexia</taxon>
        <taxon>Chloroflexales</taxon>
        <taxon>Chloroflexineae</taxon>
        <taxon>Oscillochloridaceae</taxon>
        <taxon>Oscillochloris</taxon>
    </lineage>
</organism>
<dbReference type="InterPro" id="IPR015324">
    <property type="entry name" value="Ribosomal_Rsm22-like"/>
</dbReference>
<dbReference type="Proteomes" id="UP000054010">
    <property type="component" value="Unassembled WGS sequence"/>
</dbReference>
<dbReference type="InterPro" id="IPR052571">
    <property type="entry name" value="Mt_RNA_Methyltransferase"/>
</dbReference>
<protein>
    <submittedName>
        <fullName evidence="5">Ribosomal small subunit Rsm22</fullName>
    </submittedName>
</protein>
<keyword evidence="6" id="KW-1185">Reference proteome</keyword>
<dbReference type="STRING" id="765420.OSCT_2712"/>
<dbReference type="eggNOG" id="COG5459">
    <property type="taxonomic scope" value="Bacteria"/>
</dbReference>
<dbReference type="PANTHER" id="PTHR13184:SF5">
    <property type="entry name" value="METHYLTRANSFERASE-LIKE PROTEIN 17, MITOCHONDRIAL"/>
    <property type="match status" value="1"/>
</dbReference>
<evidence type="ECO:0000256" key="1">
    <source>
        <dbReference type="ARBA" id="ARBA00022723"/>
    </source>
</evidence>
<dbReference type="Gene3D" id="3.40.50.150">
    <property type="entry name" value="Vaccinia Virus protein VP39"/>
    <property type="match status" value="1"/>
</dbReference>
<keyword evidence="3" id="KW-0408">Iron</keyword>
<dbReference type="OrthoDB" id="9799639at2"/>